<dbReference type="PANTHER" id="PTHR46558:SF14">
    <property type="entry name" value="HTH-TYPE TRANSCRIPTIONAL REGULATOR ANSR"/>
    <property type="match status" value="1"/>
</dbReference>
<dbReference type="InterPro" id="IPR010982">
    <property type="entry name" value="Lambda_DNA-bd_dom_sf"/>
</dbReference>
<accession>A0ABZ2N3E6</accession>
<sequence length="117" mass="13886">MFPKRLKSLRLSKKLTQQNMADLLGITRQGYGKYESAQSEPDNETLQKIADYFDVTTDYLLGRSDNPTTQTDDEKEMLEFFANPELNLFFKEMKESPEEQLEELREIWEIIKKRNKK</sequence>
<dbReference type="Pfam" id="PF01381">
    <property type="entry name" value="HTH_3"/>
    <property type="match status" value="1"/>
</dbReference>
<dbReference type="PANTHER" id="PTHR46558">
    <property type="entry name" value="TRACRIPTIONAL REGULATORY PROTEIN-RELATED-RELATED"/>
    <property type="match status" value="1"/>
</dbReference>
<dbReference type="SMART" id="SM00530">
    <property type="entry name" value="HTH_XRE"/>
    <property type="match status" value="1"/>
</dbReference>
<dbReference type="Gene3D" id="1.10.260.40">
    <property type="entry name" value="lambda repressor-like DNA-binding domains"/>
    <property type="match status" value="1"/>
</dbReference>
<proteinExistence type="predicted"/>
<reference evidence="3 4" key="1">
    <citation type="submission" date="2024-02" db="EMBL/GenBank/DDBJ databases">
        <title>Seven novel Bacillus-like species.</title>
        <authorList>
            <person name="Liu G."/>
        </authorList>
    </citation>
    <scope>NUCLEOTIDE SEQUENCE [LARGE SCALE GENOMIC DNA]</scope>
    <source>
        <strain evidence="3 4">FJAT-52991</strain>
    </source>
</reference>
<dbReference type="SUPFAM" id="SSF47413">
    <property type="entry name" value="lambda repressor-like DNA-binding domains"/>
    <property type="match status" value="1"/>
</dbReference>
<feature type="domain" description="HTH cro/C1-type" evidence="2">
    <location>
        <begin position="6"/>
        <end position="60"/>
    </location>
</feature>
<organism evidence="3 4">
    <name type="scientific">Bacillus kandeliae</name>
    <dbReference type="NCBI Taxonomy" id="3129297"/>
    <lineage>
        <taxon>Bacteria</taxon>
        <taxon>Bacillati</taxon>
        <taxon>Bacillota</taxon>
        <taxon>Bacilli</taxon>
        <taxon>Bacillales</taxon>
        <taxon>Bacillaceae</taxon>
        <taxon>Bacillus</taxon>
    </lineage>
</organism>
<name>A0ABZ2N3E6_9BACI</name>
<protein>
    <submittedName>
        <fullName evidence="3">Helix-turn-helix transcriptional regulator</fullName>
    </submittedName>
</protein>
<dbReference type="PROSITE" id="PS50943">
    <property type="entry name" value="HTH_CROC1"/>
    <property type="match status" value="1"/>
</dbReference>
<dbReference type="RefSeq" id="WP_338749864.1">
    <property type="nucleotide sequence ID" value="NZ_CP147404.1"/>
</dbReference>
<gene>
    <name evidence="3" type="ORF">WDJ61_11575</name>
</gene>
<evidence type="ECO:0000256" key="1">
    <source>
        <dbReference type="ARBA" id="ARBA00023125"/>
    </source>
</evidence>
<evidence type="ECO:0000259" key="2">
    <source>
        <dbReference type="PROSITE" id="PS50943"/>
    </source>
</evidence>
<dbReference type="CDD" id="cd00093">
    <property type="entry name" value="HTH_XRE"/>
    <property type="match status" value="1"/>
</dbReference>
<dbReference type="InterPro" id="IPR001387">
    <property type="entry name" value="Cro/C1-type_HTH"/>
</dbReference>
<dbReference type="Proteomes" id="UP001387364">
    <property type="component" value="Chromosome"/>
</dbReference>
<keyword evidence="1" id="KW-0238">DNA-binding</keyword>
<evidence type="ECO:0000313" key="3">
    <source>
        <dbReference type="EMBL" id="WXB91906.1"/>
    </source>
</evidence>
<evidence type="ECO:0000313" key="4">
    <source>
        <dbReference type="Proteomes" id="UP001387364"/>
    </source>
</evidence>
<dbReference type="EMBL" id="CP147404">
    <property type="protein sequence ID" value="WXB91906.1"/>
    <property type="molecule type" value="Genomic_DNA"/>
</dbReference>
<keyword evidence="4" id="KW-1185">Reference proteome</keyword>